<dbReference type="Proteomes" id="UP000310314">
    <property type="component" value="Unassembled WGS sequence"/>
</dbReference>
<keyword evidence="2" id="KW-0732">Signal</keyword>
<dbReference type="OrthoDB" id="956918at2"/>
<accession>A0A5S3PDZ9</accession>
<dbReference type="RefSeq" id="WP_138660045.1">
    <property type="nucleotide sequence ID" value="NZ_VATY01000006.1"/>
</dbReference>
<dbReference type="AlphaFoldDB" id="A0A5S3PDZ9"/>
<comment type="caution">
    <text evidence="3">The sequence shown here is derived from an EMBL/GenBank/DDBJ whole genome shotgun (WGS) entry which is preliminary data.</text>
</comment>
<organism evidence="3 4">
    <name type="scientific">Maribacter algarum</name>
    <name type="common">ex Zhang et al. 2020</name>
    <dbReference type="NCBI Taxonomy" id="2578118"/>
    <lineage>
        <taxon>Bacteria</taxon>
        <taxon>Pseudomonadati</taxon>
        <taxon>Bacteroidota</taxon>
        <taxon>Flavobacteriia</taxon>
        <taxon>Flavobacteriales</taxon>
        <taxon>Flavobacteriaceae</taxon>
        <taxon>Maribacter</taxon>
    </lineage>
</organism>
<sequence>MKKVVVLLMILVATASFAQEGGKRKGKLKNMSPEQVATLQTKKATLALDLSERQQEQIKALLLEKAEIRESKMAAQKGRKDDLGEPVTVDERFARESERLDYQIAQKEKLQQILSKEQMAKWEEMQKRRGHRGKQKGRDKSKR</sequence>
<evidence type="ECO:0000313" key="3">
    <source>
        <dbReference type="EMBL" id="TMM52202.1"/>
    </source>
</evidence>
<name>A0A5S3PDZ9_9FLAO</name>
<protein>
    <recommendedName>
        <fullName evidence="5">Periplasmic heavy metal sensor</fullName>
    </recommendedName>
</protein>
<dbReference type="EMBL" id="VATY01000006">
    <property type="protein sequence ID" value="TMM52202.1"/>
    <property type="molecule type" value="Genomic_DNA"/>
</dbReference>
<evidence type="ECO:0008006" key="5">
    <source>
        <dbReference type="Google" id="ProtNLM"/>
    </source>
</evidence>
<feature type="region of interest" description="Disordered" evidence="1">
    <location>
        <begin position="121"/>
        <end position="143"/>
    </location>
</feature>
<evidence type="ECO:0000313" key="4">
    <source>
        <dbReference type="Proteomes" id="UP000310314"/>
    </source>
</evidence>
<evidence type="ECO:0000256" key="1">
    <source>
        <dbReference type="SAM" id="MobiDB-lite"/>
    </source>
</evidence>
<feature type="signal peptide" evidence="2">
    <location>
        <begin position="1"/>
        <end position="18"/>
    </location>
</feature>
<gene>
    <name evidence="3" type="ORF">FEE95_21180</name>
</gene>
<feature type="compositionally biased region" description="Basic residues" evidence="1">
    <location>
        <begin position="128"/>
        <end position="143"/>
    </location>
</feature>
<proteinExistence type="predicted"/>
<evidence type="ECO:0000256" key="2">
    <source>
        <dbReference type="SAM" id="SignalP"/>
    </source>
</evidence>
<reference evidence="3 4" key="1">
    <citation type="submission" date="2019-05" db="EMBL/GenBank/DDBJ databases">
        <authorList>
            <person name="Zhang J.-Y."/>
            <person name="Feg X."/>
            <person name="Du Z.-J."/>
        </authorList>
    </citation>
    <scope>NUCLEOTIDE SEQUENCE [LARGE SCALE GENOMIC DNA]</scope>
    <source>
        <strain evidence="3 4">RZ26</strain>
    </source>
</reference>
<keyword evidence="4" id="KW-1185">Reference proteome</keyword>
<feature type="chain" id="PRO_5024290343" description="Periplasmic heavy metal sensor" evidence="2">
    <location>
        <begin position="19"/>
        <end position="143"/>
    </location>
</feature>